<feature type="domain" description="PepSY" evidence="1">
    <location>
        <begin position="10"/>
        <end position="40"/>
    </location>
</feature>
<dbReference type="EMBL" id="JAGQHR010000879">
    <property type="protein sequence ID" value="MCA9729874.1"/>
    <property type="molecule type" value="Genomic_DNA"/>
</dbReference>
<evidence type="ECO:0000259" key="1">
    <source>
        <dbReference type="Pfam" id="PF03413"/>
    </source>
</evidence>
<name>A0A956M274_UNCEI</name>
<proteinExistence type="predicted"/>
<feature type="non-terminal residue" evidence="2">
    <location>
        <position position="1"/>
    </location>
</feature>
<dbReference type="InterPro" id="IPR025711">
    <property type="entry name" value="PepSY"/>
</dbReference>
<gene>
    <name evidence="2" type="ORF">KC729_19475</name>
</gene>
<sequence length="445" mass="48579">PYPMSLTSYEPRLVWKVTVETDGRTGVFEHYIDARTGEILWRHDAVHYVTYAGATEGMVEDKTWCNGQAMQRLKYEEVNVEGLGTITSNGNGDWSITGPDVGFRAVSTRFRGPFVDLNRTTGGTTPIIFDFCLPGKPCFLTWSDDNSRRDERDVFDAVVDIHDFFETLDPGYSYSNRQIRANVGVPGTCNAFWNGSINFYDASSSCANSGEIQGVVEHEFGHGVQDNLIGSQGNEGLGEGNADVLANFMTDDSLVGRGFFLSCSSGIRNSNNNRQYPEDLNGEEHNDGQIMSGVMWDTRTNLQSSLGTTAGKARAAMIWHFGRKLERPDTQPDQCLSMFIADDDNGNVLDGTPNFDALCAAVMKHDTDGDAFDCPEFGSVWVDFAATGTQNGTQAHPYHSVFQAQSAAVNGYVMKVRDGATTEIGTLSKPGELRAIGGIVRVGAP</sequence>
<reference evidence="2" key="2">
    <citation type="journal article" date="2021" name="Microbiome">
        <title>Successional dynamics and alternative stable states in a saline activated sludge microbial community over 9 years.</title>
        <authorList>
            <person name="Wang Y."/>
            <person name="Ye J."/>
            <person name="Ju F."/>
            <person name="Liu L."/>
            <person name="Boyd J.A."/>
            <person name="Deng Y."/>
            <person name="Parks D.H."/>
            <person name="Jiang X."/>
            <person name="Yin X."/>
            <person name="Woodcroft B.J."/>
            <person name="Tyson G.W."/>
            <person name="Hugenholtz P."/>
            <person name="Polz M.F."/>
            <person name="Zhang T."/>
        </authorList>
    </citation>
    <scope>NUCLEOTIDE SEQUENCE</scope>
    <source>
        <strain evidence="2">HKST-UBA01</strain>
    </source>
</reference>
<accession>A0A956M274</accession>
<dbReference type="Gene3D" id="3.10.170.10">
    <property type="match status" value="1"/>
</dbReference>
<organism evidence="2 3">
    <name type="scientific">Eiseniibacteriota bacterium</name>
    <dbReference type="NCBI Taxonomy" id="2212470"/>
    <lineage>
        <taxon>Bacteria</taxon>
        <taxon>Candidatus Eiseniibacteriota</taxon>
    </lineage>
</organism>
<evidence type="ECO:0000313" key="2">
    <source>
        <dbReference type="EMBL" id="MCA9729874.1"/>
    </source>
</evidence>
<evidence type="ECO:0000313" key="3">
    <source>
        <dbReference type="Proteomes" id="UP000697710"/>
    </source>
</evidence>
<protein>
    <recommendedName>
        <fullName evidence="1">PepSY domain-containing protein</fullName>
    </recommendedName>
</protein>
<reference evidence="2" key="1">
    <citation type="submission" date="2020-04" db="EMBL/GenBank/DDBJ databases">
        <authorList>
            <person name="Zhang T."/>
        </authorList>
    </citation>
    <scope>NUCLEOTIDE SEQUENCE</scope>
    <source>
        <strain evidence="2">HKST-UBA01</strain>
    </source>
</reference>
<dbReference type="Proteomes" id="UP000697710">
    <property type="component" value="Unassembled WGS sequence"/>
</dbReference>
<comment type="caution">
    <text evidence="2">The sequence shown here is derived from an EMBL/GenBank/DDBJ whole genome shotgun (WGS) entry which is preliminary data.</text>
</comment>
<dbReference type="AlphaFoldDB" id="A0A956M274"/>
<dbReference type="Pfam" id="PF03413">
    <property type="entry name" value="PepSY"/>
    <property type="match status" value="1"/>
</dbReference>
<dbReference type="SUPFAM" id="SSF55486">
    <property type="entry name" value="Metalloproteases ('zincins'), catalytic domain"/>
    <property type="match status" value="1"/>
</dbReference>